<evidence type="ECO:0000313" key="2">
    <source>
        <dbReference type="Proteomes" id="UP000051461"/>
    </source>
</evidence>
<reference evidence="1 2" key="1">
    <citation type="journal article" date="2015" name="Genome Announc.">
        <title>Expanding the biotechnology potential of lactobacilli through comparative genomics of 213 strains and associated genera.</title>
        <authorList>
            <person name="Sun Z."/>
            <person name="Harris H.M."/>
            <person name="McCann A."/>
            <person name="Guo C."/>
            <person name="Argimon S."/>
            <person name="Zhang W."/>
            <person name="Yang X."/>
            <person name="Jeffery I.B."/>
            <person name="Cooney J.C."/>
            <person name="Kagawa T.F."/>
            <person name="Liu W."/>
            <person name="Song Y."/>
            <person name="Salvetti E."/>
            <person name="Wrobel A."/>
            <person name="Rasinkangas P."/>
            <person name="Parkhill J."/>
            <person name="Rea M.C."/>
            <person name="O'Sullivan O."/>
            <person name="Ritari J."/>
            <person name="Douillard F.P."/>
            <person name="Paul Ross R."/>
            <person name="Yang R."/>
            <person name="Briner A.E."/>
            <person name="Felis G.E."/>
            <person name="de Vos W.M."/>
            <person name="Barrangou R."/>
            <person name="Klaenhammer T.R."/>
            <person name="Caufield P.W."/>
            <person name="Cui Y."/>
            <person name="Zhang H."/>
            <person name="O'Toole P.W."/>
        </authorList>
    </citation>
    <scope>NUCLEOTIDE SEQUENCE [LARGE SCALE GENOMIC DNA]</scope>
    <source>
        <strain evidence="1 2">DSM 20003</strain>
    </source>
</reference>
<gene>
    <name evidence="1" type="ORF">FC07_GL001138</name>
</gene>
<name>A0A0R1H8H8_9LACO</name>
<accession>A0A0R1H8H8</accession>
<dbReference type="AlphaFoldDB" id="A0A0R1H8H8"/>
<dbReference type="EMBL" id="AZDA01000018">
    <property type="protein sequence ID" value="KRK40276.1"/>
    <property type="molecule type" value="Genomic_DNA"/>
</dbReference>
<evidence type="ECO:0000313" key="1">
    <source>
        <dbReference type="EMBL" id="KRK40276.1"/>
    </source>
</evidence>
<dbReference type="Proteomes" id="UP000051461">
    <property type="component" value="Unassembled WGS sequence"/>
</dbReference>
<dbReference type="STRING" id="1423726.FC07_GL001138"/>
<comment type="caution">
    <text evidence="1">The sequence shown here is derived from an EMBL/GenBank/DDBJ whole genome shotgun (WGS) entry which is preliminary data.</text>
</comment>
<protein>
    <submittedName>
        <fullName evidence="1">Uncharacterized protein</fullName>
    </submittedName>
</protein>
<dbReference type="PATRIC" id="fig|1423726.3.peg.1177"/>
<proteinExistence type="predicted"/>
<organism evidence="1 2">
    <name type="scientific">Loigolactobacillus bifermentans DSM 20003</name>
    <dbReference type="NCBI Taxonomy" id="1423726"/>
    <lineage>
        <taxon>Bacteria</taxon>
        <taxon>Bacillati</taxon>
        <taxon>Bacillota</taxon>
        <taxon>Bacilli</taxon>
        <taxon>Lactobacillales</taxon>
        <taxon>Lactobacillaceae</taxon>
        <taxon>Loigolactobacillus</taxon>
    </lineage>
</organism>
<sequence>MVTVMSTAKNQSQVIGEIITKETTEGVILTVPTSTNVVAGQKYWLVKQADGTLSYHPVNDNPWWNGDYDDIDFRAELDKVGNFGLETPVGKELRPVNNHFR</sequence>
<keyword evidence="2" id="KW-1185">Reference proteome</keyword>